<feature type="domain" description="Helicase C-terminal" evidence="13">
    <location>
        <begin position="476"/>
        <end position="644"/>
    </location>
</feature>
<dbReference type="CDD" id="cd18801">
    <property type="entry name" value="SF2_C_FANCM_Hef"/>
    <property type="match status" value="1"/>
</dbReference>
<comment type="subcellular location">
    <subcellularLocation>
        <location evidence="1">Nucleus</location>
    </subcellularLocation>
</comment>
<dbReference type="CDD" id="cd12091">
    <property type="entry name" value="FANCM_ID"/>
    <property type="match status" value="1"/>
</dbReference>
<accession>A0ABD2YDI4</accession>
<evidence type="ECO:0000256" key="2">
    <source>
        <dbReference type="ARBA" id="ARBA00009889"/>
    </source>
</evidence>
<dbReference type="PANTHER" id="PTHR14025">
    <property type="entry name" value="FANCONI ANEMIA GROUP M FANCM FAMILY MEMBER"/>
    <property type="match status" value="1"/>
</dbReference>
<dbReference type="GO" id="GO:0005634">
    <property type="term" value="C:nucleus"/>
    <property type="evidence" value="ECO:0007669"/>
    <property type="project" value="UniProtKB-SubCell"/>
</dbReference>
<keyword evidence="8" id="KW-0238">DNA-binding</keyword>
<keyword evidence="9" id="KW-0234">DNA repair</keyword>
<dbReference type="Proteomes" id="UP001630127">
    <property type="component" value="Unassembled WGS sequence"/>
</dbReference>
<feature type="compositionally biased region" description="Polar residues" evidence="11">
    <location>
        <begin position="57"/>
        <end position="67"/>
    </location>
</feature>
<keyword evidence="5" id="KW-0378">Hydrolase</keyword>
<dbReference type="CDD" id="cd18033">
    <property type="entry name" value="DEXDc_FANCM"/>
    <property type="match status" value="1"/>
</dbReference>
<evidence type="ECO:0000256" key="8">
    <source>
        <dbReference type="ARBA" id="ARBA00023125"/>
    </source>
</evidence>
<dbReference type="GO" id="GO:0005524">
    <property type="term" value="F:ATP binding"/>
    <property type="evidence" value="ECO:0007669"/>
    <property type="project" value="UniProtKB-KW"/>
</dbReference>
<evidence type="ECO:0000313" key="15">
    <source>
        <dbReference type="Proteomes" id="UP001630127"/>
    </source>
</evidence>
<name>A0ABD2YDI4_9GENT</name>
<dbReference type="Pfam" id="PF00271">
    <property type="entry name" value="Helicase_C"/>
    <property type="match status" value="1"/>
</dbReference>
<dbReference type="Gene3D" id="3.40.50.300">
    <property type="entry name" value="P-loop containing nucleotide triphosphate hydrolases"/>
    <property type="match status" value="2"/>
</dbReference>
<evidence type="ECO:0000256" key="4">
    <source>
        <dbReference type="ARBA" id="ARBA00022763"/>
    </source>
</evidence>
<dbReference type="InterPro" id="IPR044749">
    <property type="entry name" value="FANCM_DEXDc"/>
</dbReference>
<gene>
    <name evidence="14" type="ORF">ACH5RR_033746</name>
</gene>
<dbReference type="InterPro" id="IPR014001">
    <property type="entry name" value="Helicase_ATP-bd"/>
</dbReference>
<dbReference type="Pfam" id="PF04851">
    <property type="entry name" value="ResIII"/>
    <property type="match status" value="1"/>
</dbReference>
<evidence type="ECO:0000259" key="13">
    <source>
        <dbReference type="PROSITE" id="PS51194"/>
    </source>
</evidence>
<comment type="caution">
    <text evidence="14">The sequence shown here is derived from an EMBL/GenBank/DDBJ whole genome shotgun (WGS) entry which is preliminary data.</text>
</comment>
<dbReference type="GO" id="GO:0004386">
    <property type="term" value="F:helicase activity"/>
    <property type="evidence" value="ECO:0007669"/>
    <property type="project" value="UniProtKB-KW"/>
</dbReference>
<evidence type="ECO:0000256" key="6">
    <source>
        <dbReference type="ARBA" id="ARBA00022806"/>
    </source>
</evidence>
<dbReference type="GO" id="GO:0006281">
    <property type="term" value="P:DNA repair"/>
    <property type="evidence" value="ECO:0007669"/>
    <property type="project" value="UniProtKB-KW"/>
</dbReference>
<dbReference type="SMART" id="SM00487">
    <property type="entry name" value="DEXDc"/>
    <property type="match status" value="1"/>
</dbReference>
<evidence type="ECO:0000256" key="7">
    <source>
        <dbReference type="ARBA" id="ARBA00022840"/>
    </source>
</evidence>
<evidence type="ECO:0000313" key="14">
    <source>
        <dbReference type="EMBL" id="KAL3503905.1"/>
    </source>
</evidence>
<evidence type="ECO:0000256" key="11">
    <source>
        <dbReference type="SAM" id="MobiDB-lite"/>
    </source>
</evidence>
<protein>
    <submittedName>
        <fullName evidence="14">Uncharacterized protein</fullName>
    </submittedName>
</protein>
<evidence type="ECO:0000256" key="5">
    <source>
        <dbReference type="ARBA" id="ARBA00022801"/>
    </source>
</evidence>
<dbReference type="GO" id="GO:0003677">
    <property type="term" value="F:DNA binding"/>
    <property type="evidence" value="ECO:0007669"/>
    <property type="project" value="UniProtKB-KW"/>
</dbReference>
<dbReference type="InterPro" id="IPR006935">
    <property type="entry name" value="Helicase/UvrB_N"/>
</dbReference>
<dbReference type="InterPro" id="IPR001650">
    <property type="entry name" value="Helicase_C-like"/>
</dbReference>
<evidence type="ECO:0000256" key="9">
    <source>
        <dbReference type="ARBA" id="ARBA00023204"/>
    </source>
</evidence>
<keyword evidence="7" id="KW-0067">ATP-binding</keyword>
<evidence type="ECO:0000259" key="12">
    <source>
        <dbReference type="PROSITE" id="PS51192"/>
    </source>
</evidence>
<dbReference type="SMART" id="SM00490">
    <property type="entry name" value="HELICc"/>
    <property type="match status" value="1"/>
</dbReference>
<keyword evidence="3" id="KW-0547">Nucleotide-binding</keyword>
<dbReference type="PANTHER" id="PTHR14025:SF20">
    <property type="entry name" value="FANCONI ANEMIA GROUP M PROTEIN"/>
    <property type="match status" value="1"/>
</dbReference>
<dbReference type="InterPro" id="IPR039686">
    <property type="entry name" value="FANCM/Mph1-like_ID"/>
</dbReference>
<dbReference type="SUPFAM" id="SSF52540">
    <property type="entry name" value="P-loop containing nucleoside triphosphate hydrolases"/>
    <property type="match status" value="1"/>
</dbReference>
<feature type="domain" description="Helicase ATP-binding" evidence="12">
    <location>
        <begin position="150"/>
        <end position="318"/>
    </location>
</feature>
<comment type="similarity">
    <text evidence="2">Belongs to the DEAD box helicase family. DEAH subfamily. FANCM sub-subfamily.</text>
</comment>
<dbReference type="FunFam" id="3.40.50.300:FF:000861">
    <property type="entry name" value="Fanconi anemia, complementation group M"/>
    <property type="match status" value="1"/>
</dbReference>
<dbReference type="PROSITE" id="PS51194">
    <property type="entry name" value="HELICASE_CTER"/>
    <property type="match status" value="1"/>
</dbReference>
<keyword evidence="15" id="KW-1185">Reference proteome</keyword>
<dbReference type="GO" id="GO:0006310">
    <property type="term" value="P:DNA recombination"/>
    <property type="evidence" value="ECO:0007669"/>
    <property type="project" value="UniProtKB-ARBA"/>
</dbReference>
<evidence type="ECO:0000256" key="10">
    <source>
        <dbReference type="ARBA" id="ARBA00023242"/>
    </source>
</evidence>
<keyword evidence="6" id="KW-0347">Helicase</keyword>
<feature type="compositionally biased region" description="Polar residues" evidence="11">
    <location>
        <begin position="1235"/>
        <end position="1263"/>
    </location>
</feature>
<keyword evidence="10" id="KW-0539">Nucleus</keyword>
<sequence length="1410" mass="158577">MASSSISHLHIIDDDEEEFDWEAAVREIDVACAQTTASVSTLNPKTEETHKRLVPNKPNSFPSSSTRQSTLDRFIGIASNSKWKPQENLSYGFPRNNNNYNYKSIISNGGGEEVEGNAEESVSFVKIDPEAAKTWIYPVNVPLRDYQFNITRTALFTNTLVALPTGLGKTLIAAVVMYNYFRWFPEGKIVFAAPSRPLVLQQIEACHNVVGIPQEWTIDLTGQTSPTRRAYFWKSKRVFFVTPQALEKDIFSGSCLVKDLVCLVIDEAHRATGKYSYCIVVRELMAVLVQLRILALTATPGSKQQTIQHIINNLQISRLEYRSESDPDVIPYVHDRKIELIKVAMGNDAVEVNNLILEVIRPYMAQLFALGVIQNRDFQTLSPCDLLNSRDKFREAPPENLPQIKYGEVEGYFGALITLYHIRKLLSGHGIKPTFDMLSEKLQQGSFARLMSRNEVLLKAKLLMQQNVSHGAPSPKLKKMLEVLIDHFKMNNPSDSRVIIFSNFRGSVRDIMNTLKSIGEFVKATEFIGQSSGKALKGQSQKVQQAALEKFRAGEFNVIVATSIGEEGLDIVEVDLVICFDANISPLRMIQRMGRTGRKHEGRVDILVSSCEGSELKGYMRKQANSKAVNKHLQNGGTNSFQFHSSPRMIPHAIKPEVQFVELSIEQFVPRIKKVNDDNSIQSPDYKTKLTDAENDLIAKYFGSTRENTWRPSLIAFPHFQAVPSRVHNVVHSLRTGMLIHTMQYLQELSSSRSKAFLNEDWASSEPYSVTGAVEQCNDKMKELRTYGNFAEKDCNREVSRTDVKPIENARTKEEPYMENSQRENWTHSFLFGSEFVSVDDLGRVLVLSVPPFPVKEFSHSKRMSVSRATLLCNMKQDSICFHMTGQVQDVSASRIRSSQDDKDFASKLNSCNASGEKTLVEGVLETPYSKPKSNGVTICSSPQDREPLLLADEANDDPREVEFSPRLTNFMECGIVPESPISSSGLTETEGNEFTVPNLISTLRMQSELVVNSYVQCEGTINDIHGHETKVLSSLINEIPAKNVNNAPSYIASFPTVEETLSPLAKAQDTSFSKEWHMNSGDKSDSVELKCKFRRLCKHRDLCRNRPHECKQQTNCPSTSRNFTSSCARVDHVQIHQGRGKEQQVNGGKIFVEEEAEVSPDVMVSDDEDELDNNSYDDSFIDDRINPTAISSQAEEGGIDMMAVYRRSLLNQSPLERVPNFSADLTSFEIPRNGSASTWETENNSSRKSQNDLESTARNSASVHLYPDRVHSDAVPAKTTDFLEEHESKMENRKRKLSFCQPCYIPIHNLEREFLFHSVPSGKDSILHEQVEEIQENSKKLQENDFPENGDIFDDDQFYDAIDLDAVEEQAAKLLGYKSECSMQKQVPIPEPVPVNPAVLGSPSFDLGI</sequence>
<proteinExistence type="inferred from homology"/>
<organism evidence="14 15">
    <name type="scientific">Cinchona calisaya</name>
    <dbReference type="NCBI Taxonomy" id="153742"/>
    <lineage>
        <taxon>Eukaryota</taxon>
        <taxon>Viridiplantae</taxon>
        <taxon>Streptophyta</taxon>
        <taxon>Embryophyta</taxon>
        <taxon>Tracheophyta</taxon>
        <taxon>Spermatophyta</taxon>
        <taxon>Magnoliopsida</taxon>
        <taxon>eudicotyledons</taxon>
        <taxon>Gunneridae</taxon>
        <taxon>Pentapetalae</taxon>
        <taxon>asterids</taxon>
        <taxon>lamiids</taxon>
        <taxon>Gentianales</taxon>
        <taxon>Rubiaceae</taxon>
        <taxon>Cinchonoideae</taxon>
        <taxon>Cinchoneae</taxon>
        <taxon>Cinchona</taxon>
    </lineage>
</organism>
<dbReference type="FunFam" id="3.40.50.300:FF:001992">
    <property type="entry name" value="ATP-dependent RNA helicase, putative"/>
    <property type="match status" value="1"/>
</dbReference>
<evidence type="ECO:0000256" key="1">
    <source>
        <dbReference type="ARBA" id="ARBA00004123"/>
    </source>
</evidence>
<keyword evidence="4" id="KW-0227">DNA damage</keyword>
<evidence type="ECO:0000256" key="3">
    <source>
        <dbReference type="ARBA" id="ARBA00022741"/>
    </source>
</evidence>
<reference evidence="14 15" key="1">
    <citation type="submission" date="2024-11" db="EMBL/GenBank/DDBJ databases">
        <title>A near-complete genome assembly of Cinchona calisaya.</title>
        <authorList>
            <person name="Lian D.C."/>
            <person name="Zhao X.W."/>
            <person name="Wei L."/>
        </authorList>
    </citation>
    <scope>NUCLEOTIDE SEQUENCE [LARGE SCALE GENOMIC DNA]</scope>
    <source>
        <tissue evidence="14">Nenye</tissue>
    </source>
</reference>
<dbReference type="GO" id="GO:0016787">
    <property type="term" value="F:hydrolase activity"/>
    <property type="evidence" value="ECO:0007669"/>
    <property type="project" value="UniProtKB-KW"/>
</dbReference>
<dbReference type="EMBL" id="JBJUIK010000014">
    <property type="protein sequence ID" value="KAL3503905.1"/>
    <property type="molecule type" value="Genomic_DNA"/>
</dbReference>
<dbReference type="InterPro" id="IPR027417">
    <property type="entry name" value="P-loop_NTPase"/>
</dbReference>
<feature type="region of interest" description="Disordered" evidence="11">
    <location>
        <begin position="1234"/>
        <end position="1271"/>
    </location>
</feature>
<feature type="region of interest" description="Disordered" evidence="11">
    <location>
        <begin position="41"/>
        <end position="67"/>
    </location>
</feature>
<dbReference type="PROSITE" id="PS51192">
    <property type="entry name" value="HELICASE_ATP_BIND_1"/>
    <property type="match status" value="1"/>
</dbReference>